<dbReference type="InterPro" id="IPR051941">
    <property type="entry name" value="BG_Antigen-Binding_Lectin"/>
</dbReference>
<evidence type="ECO:0000256" key="5">
    <source>
        <dbReference type="ARBA" id="ARBA00022525"/>
    </source>
</evidence>
<dbReference type="InterPro" id="IPR006585">
    <property type="entry name" value="FTP1"/>
</dbReference>
<feature type="domain" description="Fucolectin tachylectin-4 pentraxin-1" evidence="10">
    <location>
        <begin position="470"/>
        <end position="613"/>
    </location>
</feature>
<dbReference type="GO" id="GO:0010185">
    <property type="term" value="P:regulation of cellular defense response"/>
    <property type="evidence" value="ECO:0007669"/>
    <property type="project" value="UniProtKB-ARBA"/>
</dbReference>
<name>W5KKD9_ASTMX</name>
<evidence type="ECO:0000256" key="9">
    <source>
        <dbReference type="ARBA" id="ARBA00023157"/>
    </source>
</evidence>
<dbReference type="GO" id="GO:0042806">
    <property type="term" value="F:fucose binding"/>
    <property type="evidence" value="ECO:0007669"/>
    <property type="project" value="UniProtKB-ARBA"/>
</dbReference>
<dbReference type="PANTHER" id="PTHR45713:SF8">
    <property type="entry name" value="SI:CH211-215K15.4"/>
    <property type="match status" value="1"/>
</dbReference>
<evidence type="ECO:0000256" key="7">
    <source>
        <dbReference type="ARBA" id="ARBA00022734"/>
    </source>
</evidence>
<dbReference type="Bgee" id="ENSAMXG00000007830">
    <property type="expression patterns" value="Expressed in head kidney and 6 other cell types or tissues"/>
</dbReference>
<evidence type="ECO:0000259" key="10">
    <source>
        <dbReference type="SMART" id="SM00607"/>
    </source>
</evidence>
<evidence type="ECO:0000256" key="3">
    <source>
        <dbReference type="ARBA" id="ARBA00010147"/>
    </source>
</evidence>
<reference evidence="11" key="4">
    <citation type="submission" date="2025-09" db="UniProtKB">
        <authorList>
            <consortium name="Ensembl"/>
        </authorList>
    </citation>
    <scope>IDENTIFICATION</scope>
</reference>
<comment type="subunit">
    <text evidence="4">Homotrimer.</text>
</comment>
<evidence type="ECO:0000256" key="6">
    <source>
        <dbReference type="ARBA" id="ARBA00022723"/>
    </source>
</evidence>
<sequence length="613" mass="67344">CFFFFFFFYETPESLTQIPSQLKNLALAGKATQSSFVDQPYKIFHGHPYKAIDGKTTSEYSQGSCTHTETQDNPWWRLDLQDEYIVTSVTVTNRGDCCSERLNGAEIRIGNSLSNDGNSNPRVGVISSISAGKSQTFTLNQGVSGRYVNVIIPGKKRILTLCEVEVFGYHPSQVKNLAPRGKATQSSLAFDGHPSKAIDKNKDTNYHQGSCTHTVIQQNPWWRVDLLDEFTITSIVITNRGDCCAGRLEGAEIHVGNSLINNGNGNPRVEVIKSIPAGKSQTFHLKKEVSGRYVNLIIPGSNQILTLCEVEVFGYHPSQVRNIAFGGTATQSSFVEQLYATHGDPSKAIDGKTTSEYSQGSCTHTETQDNPWWRLDLLKEYNIYSITITNRGDCCSERINGAEIRVGNSLSNNGNDNPRVGVISSITAGKSKSFHFKEGVSGRYLNVIIPGKKRILTLCEVQVFGFPRSEGNAALKGFASQSSNYGTGCAIKAIDGNRDGNYFSGSCTHTKYDLSPWWKLDLQKTHKVSSITITNRQDAVPERLNGAVIRIGDNPAHNGIQNPKCGVISSIGKNPSVTFQCNGMKGRYVTIMIPGRKEYLTLCEVEVFGAPVQ</sequence>
<keyword evidence="6" id="KW-0479">Metal-binding</keyword>
<dbReference type="SMART" id="SM00607">
    <property type="entry name" value="FTP"/>
    <property type="match status" value="4"/>
</dbReference>
<dbReference type="GO" id="GO:0001868">
    <property type="term" value="P:regulation of complement activation, lectin pathway"/>
    <property type="evidence" value="ECO:0007669"/>
    <property type="project" value="UniProtKB-ARBA"/>
</dbReference>
<comment type="function">
    <text evidence="1">Acts as a defensive agent. Recognizes blood group fucosylated oligosaccharides including A, B, H and Lewis B-type antigens. Does not recognize Lewis A antigen and has low affinity for monovalent haptens.</text>
</comment>
<reference evidence="12" key="2">
    <citation type="journal article" date="2014" name="Nat. Commun.">
        <title>The cavefish genome reveals candidate genes for eye loss.</title>
        <authorList>
            <person name="McGaugh S.E."/>
            <person name="Gross J.B."/>
            <person name="Aken B."/>
            <person name="Blin M."/>
            <person name="Borowsky R."/>
            <person name="Chalopin D."/>
            <person name="Hinaux H."/>
            <person name="Jeffery W.R."/>
            <person name="Keene A."/>
            <person name="Ma L."/>
            <person name="Minx P."/>
            <person name="Murphy D."/>
            <person name="O'Quin K.E."/>
            <person name="Retaux S."/>
            <person name="Rohner N."/>
            <person name="Searle S.M."/>
            <person name="Stahl B.A."/>
            <person name="Tabin C."/>
            <person name="Volff J.N."/>
            <person name="Yoshizawa M."/>
            <person name="Warren W.C."/>
        </authorList>
    </citation>
    <scope>NUCLEOTIDE SEQUENCE [LARGE SCALE GENOMIC DNA]</scope>
    <source>
        <strain evidence="12">female</strain>
    </source>
</reference>
<feature type="domain" description="Fucolectin tachylectin-4 pentraxin-1" evidence="10">
    <location>
        <begin position="320"/>
        <end position="469"/>
    </location>
</feature>
<dbReference type="SUPFAM" id="SSF49785">
    <property type="entry name" value="Galactose-binding domain-like"/>
    <property type="match status" value="4"/>
</dbReference>
<feature type="domain" description="Fucolectin tachylectin-4 pentraxin-1" evidence="10">
    <location>
        <begin position="174"/>
        <end position="319"/>
    </location>
</feature>
<dbReference type="GO" id="GO:0046872">
    <property type="term" value="F:metal ion binding"/>
    <property type="evidence" value="ECO:0007669"/>
    <property type="project" value="UniProtKB-KW"/>
</dbReference>
<evidence type="ECO:0000256" key="2">
    <source>
        <dbReference type="ARBA" id="ARBA00004613"/>
    </source>
</evidence>
<proteinExistence type="inferred from homology"/>
<evidence type="ECO:0000256" key="8">
    <source>
        <dbReference type="ARBA" id="ARBA00022837"/>
    </source>
</evidence>
<dbReference type="Pfam" id="PF22633">
    <property type="entry name" value="F5_F8_type_C_2"/>
    <property type="match status" value="4"/>
</dbReference>
<reference evidence="12" key="1">
    <citation type="submission" date="2013-03" db="EMBL/GenBank/DDBJ databases">
        <authorList>
            <person name="Jeffery W."/>
            <person name="Warren W."/>
            <person name="Wilson R.K."/>
        </authorList>
    </citation>
    <scope>NUCLEOTIDE SEQUENCE</scope>
    <source>
        <strain evidence="12">female</strain>
    </source>
</reference>
<evidence type="ECO:0000256" key="4">
    <source>
        <dbReference type="ARBA" id="ARBA00011233"/>
    </source>
</evidence>
<reference evidence="11" key="3">
    <citation type="submission" date="2025-08" db="UniProtKB">
        <authorList>
            <consortium name="Ensembl"/>
        </authorList>
    </citation>
    <scope>IDENTIFICATION</scope>
</reference>
<dbReference type="eggNOG" id="ENOG502QQVA">
    <property type="taxonomic scope" value="Eukaryota"/>
</dbReference>
<dbReference type="HOGENOM" id="CLU_073092_0_0_1"/>
<keyword evidence="5" id="KW-0964">Secreted</keyword>
<comment type="similarity">
    <text evidence="3">Belongs to the fucolectin family.</text>
</comment>
<keyword evidence="8" id="KW-0106">Calcium</keyword>
<dbReference type="InParanoid" id="W5KKD9"/>
<feature type="domain" description="Fucolectin tachylectin-4 pentraxin-1" evidence="10">
    <location>
        <begin position="22"/>
        <end position="173"/>
    </location>
</feature>
<dbReference type="Gene3D" id="2.60.120.260">
    <property type="entry name" value="Galactose-binding domain-like"/>
    <property type="match status" value="4"/>
</dbReference>
<evidence type="ECO:0000313" key="11">
    <source>
        <dbReference type="Ensembl" id="ENSAMXP00000008051.2"/>
    </source>
</evidence>
<organism evidence="11 12">
    <name type="scientific">Astyanax mexicanus</name>
    <name type="common">Blind cave fish</name>
    <name type="synonym">Astyanax fasciatus mexicanus</name>
    <dbReference type="NCBI Taxonomy" id="7994"/>
    <lineage>
        <taxon>Eukaryota</taxon>
        <taxon>Metazoa</taxon>
        <taxon>Chordata</taxon>
        <taxon>Craniata</taxon>
        <taxon>Vertebrata</taxon>
        <taxon>Euteleostomi</taxon>
        <taxon>Actinopterygii</taxon>
        <taxon>Neopterygii</taxon>
        <taxon>Teleostei</taxon>
        <taxon>Ostariophysi</taxon>
        <taxon>Characiformes</taxon>
        <taxon>Characoidei</taxon>
        <taxon>Acestrorhamphidae</taxon>
        <taxon>Acestrorhamphinae</taxon>
        <taxon>Astyanax</taxon>
    </lineage>
</organism>
<comment type="subcellular location">
    <subcellularLocation>
        <location evidence="2">Secreted</location>
    </subcellularLocation>
</comment>
<dbReference type="PANTHER" id="PTHR45713">
    <property type="entry name" value="FTP DOMAIN-CONTAINING PROTEIN"/>
    <property type="match status" value="1"/>
</dbReference>
<keyword evidence="7" id="KW-0430">Lectin</keyword>
<dbReference type="GeneTree" id="ENSGT01060000248575"/>
<keyword evidence="12" id="KW-1185">Reference proteome</keyword>
<evidence type="ECO:0000313" key="12">
    <source>
        <dbReference type="Proteomes" id="UP000018467"/>
    </source>
</evidence>
<dbReference type="InterPro" id="IPR008979">
    <property type="entry name" value="Galactose-bd-like_sf"/>
</dbReference>
<dbReference type="Proteomes" id="UP000018467">
    <property type="component" value="Unassembled WGS sequence"/>
</dbReference>
<evidence type="ECO:0000256" key="1">
    <source>
        <dbReference type="ARBA" id="ARBA00002219"/>
    </source>
</evidence>
<accession>W5KKD9</accession>
<dbReference type="Ensembl" id="ENSAMXT00000008051.2">
    <property type="protein sequence ID" value="ENSAMXP00000008051.2"/>
    <property type="gene ID" value="ENSAMXG00000007830.2"/>
</dbReference>
<dbReference type="AlphaFoldDB" id="W5KKD9"/>
<keyword evidence="9" id="KW-1015">Disulfide bond</keyword>
<protein>
    <recommendedName>
        <fullName evidence="10">Fucolectin tachylectin-4 pentraxin-1 domain-containing protein</fullName>
    </recommendedName>
</protein>
<dbReference type="GO" id="GO:0005576">
    <property type="term" value="C:extracellular region"/>
    <property type="evidence" value="ECO:0007669"/>
    <property type="project" value="UniProtKB-SubCell"/>
</dbReference>